<organism evidence="1">
    <name type="scientific">marine sediment metagenome</name>
    <dbReference type="NCBI Taxonomy" id="412755"/>
    <lineage>
        <taxon>unclassified sequences</taxon>
        <taxon>metagenomes</taxon>
        <taxon>ecological metagenomes</taxon>
    </lineage>
</organism>
<comment type="caution">
    <text evidence="1">The sequence shown here is derived from an EMBL/GenBank/DDBJ whole genome shotgun (WGS) entry which is preliminary data.</text>
</comment>
<proteinExistence type="predicted"/>
<reference evidence="1" key="1">
    <citation type="journal article" date="2015" name="Nature">
        <title>Complex archaea that bridge the gap between prokaryotes and eukaryotes.</title>
        <authorList>
            <person name="Spang A."/>
            <person name="Saw J.H."/>
            <person name="Jorgensen S.L."/>
            <person name="Zaremba-Niedzwiedzka K."/>
            <person name="Martijn J."/>
            <person name="Lind A.E."/>
            <person name="van Eijk R."/>
            <person name="Schleper C."/>
            <person name="Guy L."/>
            <person name="Ettema T.J."/>
        </authorList>
    </citation>
    <scope>NUCLEOTIDE SEQUENCE</scope>
</reference>
<accession>A0A0F9GAS6</accession>
<dbReference type="EMBL" id="LAZR01018583">
    <property type="protein sequence ID" value="KKL95843.1"/>
    <property type="molecule type" value="Genomic_DNA"/>
</dbReference>
<evidence type="ECO:0000313" key="1">
    <source>
        <dbReference type="EMBL" id="KKL95843.1"/>
    </source>
</evidence>
<dbReference type="AlphaFoldDB" id="A0A0F9GAS6"/>
<protein>
    <submittedName>
        <fullName evidence="1">Uncharacterized protein</fullName>
    </submittedName>
</protein>
<gene>
    <name evidence="1" type="ORF">LCGC14_1850520</name>
</gene>
<sequence length="216" mass="22711">MEAQPWGLSPIDAGSDATIRVYGVGGVGTTWTRRVGSTTLGPFPSGSFPGKAYTTDFYVAFNPTTLVYVVSENYPDILADGLVWVGKVTTVDSGGGGGSSGGGGSGGGFGGCVEVGTPCEDPPGTIVRRELCSEWVVIDMGGGQTPLVVAPDTLVSVWKRARQLGLSDLIDTGTEGEMAQPRCIRREERNSVKEKRKCPGGVYRARGIRLHNMKPL</sequence>
<name>A0A0F9GAS6_9ZZZZ</name>